<dbReference type="Gene3D" id="3.40.50.1110">
    <property type="entry name" value="SGNH hydrolase"/>
    <property type="match status" value="1"/>
</dbReference>
<dbReference type="OrthoDB" id="191551at2"/>
<dbReference type="Pfam" id="PF13472">
    <property type="entry name" value="Lipase_GDSL_2"/>
    <property type="match status" value="1"/>
</dbReference>
<keyword evidence="5" id="KW-1185">Reference proteome</keyword>
<dbReference type="PANTHER" id="PTHR43695">
    <property type="entry name" value="PUTATIVE (AFU_ORTHOLOGUE AFUA_2G17250)-RELATED"/>
    <property type="match status" value="1"/>
</dbReference>
<dbReference type="EMBL" id="LSNE01000005">
    <property type="protein sequence ID" value="KXI29477.1"/>
    <property type="molecule type" value="Genomic_DNA"/>
</dbReference>
<dbReference type="Proteomes" id="UP000070299">
    <property type="component" value="Unassembled WGS sequence"/>
</dbReference>
<dbReference type="PANTHER" id="PTHR43695:SF1">
    <property type="entry name" value="RHAMNOGALACTURONAN ACETYLESTERASE"/>
    <property type="match status" value="1"/>
</dbReference>
<name>A0A136A2Q2_9ALTE</name>
<organism evidence="4 5">
    <name type="scientific">Paraglaciecola hydrolytica</name>
    <dbReference type="NCBI Taxonomy" id="1799789"/>
    <lineage>
        <taxon>Bacteria</taxon>
        <taxon>Pseudomonadati</taxon>
        <taxon>Pseudomonadota</taxon>
        <taxon>Gammaproteobacteria</taxon>
        <taxon>Alteromonadales</taxon>
        <taxon>Alteromonadaceae</taxon>
        <taxon>Paraglaciecola</taxon>
    </lineage>
</organism>
<comment type="similarity">
    <text evidence="1">Belongs to the 'GDSL' lipolytic enzyme family.</text>
</comment>
<evidence type="ECO:0000313" key="4">
    <source>
        <dbReference type="EMBL" id="KXI29477.1"/>
    </source>
</evidence>
<dbReference type="InterPro" id="IPR037459">
    <property type="entry name" value="RhgT-like"/>
</dbReference>
<dbReference type="InterPro" id="IPR013830">
    <property type="entry name" value="SGNH_hydro"/>
</dbReference>
<comment type="caution">
    <text evidence="4">The sequence shown here is derived from an EMBL/GenBank/DDBJ whole genome shotgun (WGS) entry which is preliminary data.</text>
</comment>
<evidence type="ECO:0000259" key="3">
    <source>
        <dbReference type="Pfam" id="PF13472"/>
    </source>
</evidence>
<sequence length="242" mass="27167">MMNNSIAAEAKPQILMAGDSTMSIKALSDYPETGWGMPFATFFAEGITIHNLAKNGRSTASFRSEGLWQQLMEHCQAGDYVFIQFGHNDEVSTKATYTTPEQFKANLLAYINEVKAKQAQPILLSPMTRRYFAADGKIEATHPYSAIVRDVAKQSGVTFIDMDSITRDYFTALGDVDSALRFMHIKPDLHPNYPHGVKDNTHFNELGAREVAQLVLTELKLRQHSLVNELRPTDPKHLKLSY</sequence>
<accession>A0A136A2Q2</accession>
<dbReference type="STRING" id="1799789.AX660_13045"/>
<evidence type="ECO:0000313" key="5">
    <source>
        <dbReference type="Proteomes" id="UP000070299"/>
    </source>
</evidence>
<dbReference type="SUPFAM" id="SSF52266">
    <property type="entry name" value="SGNH hydrolase"/>
    <property type="match status" value="1"/>
</dbReference>
<feature type="domain" description="SGNH hydrolase-type esterase" evidence="3">
    <location>
        <begin position="18"/>
        <end position="192"/>
    </location>
</feature>
<dbReference type="InterPro" id="IPR036514">
    <property type="entry name" value="SGNH_hydro_sf"/>
</dbReference>
<gene>
    <name evidence="4" type="ORF">AX660_13045</name>
</gene>
<reference evidence="5" key="1">
    <citation type="submission" date="2016-02" db="EMBL/GenBank/DDBJ databases">
        <authorList>
            <person name="Schultz-Johansen M."/>
            <person name="Glaring M.A."/>
            <person name="Bech P.K."/>
            <person name="Stougaard P."/>
        </authorList>
    </citation>
    <scope>NUCLEOTIDE SEQUENCE [LARGE SCALE GENOMIC DNA]</scope>
    <source>
        <strain evidence="5">S66</strain>
    </source>
</reference>
<evidence type="ECO:0000256" key="1">
    <source>
        <dbReference type="ARBA" id="ARBA00008668"/>
    </source>
</evidence>
<protein>
    <submittedName>
        <fullName evidence="4">Phosphate ABC transporter permease</fullName>
    </submittedName>
</protein>
<dbReference type="AlphaFoldDB" id="A0A136A2Q2"/>
<keyword evidence="2" id="KW-0378">Hydrolase</keyword>
<proteinExistence type="inferred from homology"/>
<dbReference type="GO" id="GO:0016788">
    <property type="term" value="F:hydrolase activity, acting on ester bonds"/>
    <property type="evidence" value="ECO:0007669"/>
    <property type="project" value="UniProtKB-ARBA"/>
</dbReference>
<dbReference type="CDD" id="cd01821">
    <property type="entry name" value="Rhamnogalacturan_acetylesterase_like"/>
    <property type="match status" value="1"/>
</dbReference>
<evidence type="ECO:0000256" key="2">
    <source>
        <dbReference type="ARBA" id="ARBA00022801"/>
    </source>
</evidence>